<reference evidence="1 2" key="1">
    <citation type="submission" date="2019-05" db="EMBL/GenBank/DDBJ databases">
        <title>Another draft genome of Portunus trituberculatus and its Hox gene families provides insights of decapod evolution.</title>
        <authorList>
            <person name="Jeong J.-H."/>
            <person name="Song I."/>
            <person name="Kim S."/>
            <person name="Choi T."/>
            <person name="Kim D."/>
            <person name="Ryu S."/>
            <person name="Kim W."/>
        </authorList>
    </citation>
    <scope>NUCLEOTIDE SEQUENCE [LARGE SCALE GENOMIC DNA]</scope>
    <source>
        <tissue evidence="1">Muscle</tissue>
    </source>
</reference>
<proteinExistence type="predicted"/>
<dbReference type="Gene3D" id="1.10.3210.10">
    <property type="entry name" value="Hypothetical protein af1432"/>
    <property type="match status" value="1"/>
</dbReference>
<comment type="caution">
    <text evidence="1">The sequence shown here is derived from an EMBL/GenBank/DDBJ whole genome shotgun (WGS) entry which is preliminary data.</text>
</comment>
<dbReference type="PANTHER" id="PTHR40202">
    <property type="match status" value="1"/>
</dbReference>
<dbReference type="InterPro" id="IPR052567">
    <property type="entry name" value="OP_Dioxygenase"/>
</dbReference>
<evidence type="ECO:0000313" key="1">
    <source>
        <dbReference type="EMBL" id="MPC44606.1"/>
    </source>
</evidence>
<dbReference type="Proteomes" id="UP000324222">
    <property type="component" value="Unassembled WGS sequence"/>
</dbReference>
<dbReference type="EMBL" id="VSRR010006359">
    <property type="protein sequence ID" value="MPC44606.1"/>
    <property type="molecule type" value="Genomic_DNA"/>
</dbReference>
<sequence>MMTDGLVLGTPSHEVVGEEYLKGLGFPEEITNFVRNHVEAKRYLVATDPKYYEAEVPLAFCLCQFEGLEEVLC</sequence>
<gene>
    <name evidence="1" type="primary">MIMI_L432</name>
    <name evidence="1" type="ORF">E2C01_038284</name>
</gene>
<dbReference type="PANTHER" id="PTHR40202:SF1">
    <property type="entry name" value="HD DOMAIN-CONTAINING PROTEIN"/>
    <property type="match status" value="1"/>
</dbReference>
<protein>
    <submittedName>
        <fullName evidence="1">Uncharacterized protein</fullName>
    </submittedName>
</protein>
<organism evidence="1 2">
    <name type="scientific">Portunus trituberculatus</name>
    <name type="common">Swimming crab</name>
    <name type="synonym">Neptunus trituberculatus</name>
    <dbReference type="NCBI Taxonomy" id="210409"/>
    <lineage>
        <taxon>Eukaryota</taxon>
        <taxon>Metazoa</taxon>
        <taxon>Ecdysozoa</taxon>
        <taxon>Arthropoda</taxon>
        <taxon>Crustacea</taxon>
        <taxon>Multicrustacea</taxon>
        <taxon>Malacostraca</taxon>
        <taxon>Eumalacostraca</taxon>
        <taxon>Eucarida</taxon>
        <taxon>Decapoda</taxon>
        <taxon>Pleocyemata</taxon>
        <taxon>Brachyura</taxon>
        <taxon>Eubrachyura</taxon>
        <taxon>Portunoidea</taxon>
        <taxon>Portunidae</taxon>
        <taxon>Portuninae</taxon>
        <taxon>Portunus</taxon>
    </lineage>
</organism>
<keyword evidence="2" id="KW-1185">Reference proteome</keyword>
<dbReference type="OrthoDB" id="6361200at2759"/>
<accession>A0A5B7FGV1</accession>
<dbReference type="AlphaFoldDB" id="A0A5B7FGV1"/>
<name>A0A5B7FGV1_PORTR</name>
<evidence type="ECO:0000313" key="2">
    <source>
        <dbReference type="Proteomes" id="UP000324222"/>
    </source>
</evidence>